<dbReference type="InterPro" id="IPR029032">
    <property type="entry name" value="AhpD-like"/>
</dbReference>
<dbReference type="Proteomes" id="UP001139125">
    <property type="component" value="Unassembled WGS sequence"/>
</dbReference>
<evidence type="ECO:0000259" key="1">
    <source>
        <dbReference type="Pfam" id="PF02627"/>
    </source>
</evidence>
<feature type="domain" description="Carboxymuconolactone decarboxylase-like" evidence="1">
    <location>
        <begin position="40"/>
        <end position="107"/>
    </location>
</feature>
<name>A0A9X2L142_9BACT</name>
<dbReference type="Pfam" id="PF02627">
    <property type="entry name" value="CMD"/>
    <property type="match status" value="1"/>
</dbReference>
<sequence>MDFTIYNEENAPESAQPFLKGAKEKFGFVPNLLGEFAEAPAVLEGYLKLDEIVGNTSFSPKEQQLAILAVSIENECHYCSAIHSTILKNQLNTNEDIVTAVRNGEPLPDEKFDALVTYTRKAVQNRGHLSDADAQAFLDAGYTKQNALEINLIIALKAISNYTNHLADTPLDEAFEPERMEFEPA</sequence>
<dbReference type="AlphaFoldDB" id="A0A9X2L142"/>
<comment type="caution">
    <text evidence="2">The sequence shown here is derived from an EMBL/GenBank/DDBJ whole genome shotgun (WGS) entry which is preliminary data.</text>
</comment>
<evidence type="ECO:0000313" key="3">
    <source>
        <dbReference type="Proteomes" id="UP001139125"/>
    </source>
</evidence>
<proteinExistence type="predicted"/>
<dbReference type="PANTHER" id="PTHR35446:SF3">
    <property type="entry name" value="CMD DOMAIN-CONTAINING PROTEIN"/>
    <property type="match status" value="1"/>
</dbReference>
<accession>A0A9X2L142</accession>
<organism evidence="2 3">
    <name type="scientific">Gracilimonas sediminicola</name>
    <dbReference type="NCBI Taxonomy" id="2952158"/>
    <lineage>
        <taxon>Bacteria</taxon>
        <taxon>Pseudomonadati</taxon>
        <taxon>Balneolota</taxon>
        <taxon>Balneolia</taxon>
        <taxon>Balneolales</taxon>
        <taxon>Balneolaceae</taxon>
        <taxon>Gracilimonas</taxon>
    </lineage>
</organism>
<dbReference type="SUPFAM" id="SSF69118">
    <property type="entry name" value="AhpD-like"/>
    <property type="match status" value="1"/>
</dbReference>
<keyword evidence="3" id="KW-1185">Reference proteome</keyword>
<dbReference type="EMBL" id="JANDBC010000001">
    <property type="protein sequence ID" value="MCP9290257.1"/>
    <property type="molecule type" value="Genomic_DNA"/>
</dbReference>
<dbReference type="GO" id="GO:0051920">
    <property type="term" value="F:peroxiredoxin activity"/>
    <property type="evidence" value="ECO:0007669"/>
    <property type="project" value="InterPro"/>
</dbReference>
<dbReference type="InterPro" id="IPR003779">
    <property type="entry name" value="CMD-like"/>
</dbReference>
<dbReference type="PANTHER" id="PTHR35446">
    <property type="entry name" value="SI:CH211-175M2.5"/>
    <property type="match status" value="1"/>
</dbReference>
<dbReference type="RefSeq" id="WP_255132170.1">
    <property type="nucleotide sequence ID" value="NZ_JANDBC010000001.1"/>
</dbReference>
<protein>
    <submittedName>
        <fullName evidence="2">Carboxymuconolactone decarboxylase family protein</fullName>
    </submittedName>
</protein>
<evidence type="ECO:0000313" key="2">
    <source>
        <dbReference type="EMBL" id="MCP9290257.1"/>
    </source>
</evidence>
<dbReference type="Gene3D" id="1.20.1290.10">
    <property type="entry name" value="AhpD-like"/>
    <property type="match status" value="1"/>
</dbReference>
<reference evidence="2" key="1">
    <citation type="submission" date="2022-06" db="EMBL/GenBank/DDBJ databases">
        <title>Gracilimonas sp. CAU 1638 isolated from sea sediment.</title>
        <authorList>
            <person name="Kim W."/>
        </authorList>
    </citation>
    <scope>NUCLEOTIDE SEQUENCE</scope>
    <source>
        <strain evidence="2">CAU 1638</strain>
    </source>
</reference>
<gene>
    <name evidence="2" type="ORF">NM125_01530</name>
</gene>